<keyword evidence="2" id="KW-0863">Zinc-finger</keyword>
<dbReference type="InterPro" id="IPR000962">
    <property type="entry name" value="Znf_DskA_TraR"/>
</dbReference>
<feature type="zinc finger region" description="dksA C4-type" evidence="4">
    <location>
        <begin position="79"/>
        <end position="103"/>
    </location>
</feature>
<dbReference type="RefSeq" id="WP_058244250.1">
    <property type="nucleotide sequence ID" value="NZ_CYSB01000040.1"/>
</dbReference>
<sequence length="108" mass="12053">MIALDIRRGQLLDRLQELDSRLHGIEAELDSPHSKDWEDAAVEREGEEVLEGLGQAGQEEIRRIRAALQRMREGEYGYCVQCGTEVAEDRLNLLPATPFCASCAAKQG</sequence>
<dbReference type="InterPro" id="IPR037187">
    <property type="entry name" value="DnaK_N"/>
</dbReference>
<evidence type="ECO:0000256" key="3">
    <source>
        <dbReference type="ARBA" id="ARBA00022833"/>
    </source>
</evidence>
<name>A0A0P1GEJ4_9RHOB</name>
<dbReference type="Proteomes" id="UP000051887">
    <property type="component" value="Unassembled WGS sequence"/>
</dbReference>
<keyword evidence="9" id="KW-1185">Reference proteome</keyword>
<keyword evidence="1" id="KW-0479">Metal-binding</keyword>
<dbReference type="OrthoDB" id="1121111at2"/>
<dbReference type="SUPFAM" id="SSF109635">
    <property type="entry name" value="DnaK suppressor protein DksA, alpha-hairpin domain"/>
    <property type="match status" value="1"/>
</dbReference>
<dbReference type="Pfam" id="PF01258">
    <property type="entry name" value="zf-dskA_traR"/>
    <property type="match status" value="1"/>
</dbReference>
<feature type="domain" description="Zinc finger DksA/TraR C4-type" evidence="5">
    <location>
        <begin position="74"/>
        <end position="106"/>
    </location>
</feature>
<accession>A0A0P1GEJ4</accession>
<evidence type="ECO:0000313" key="10">
    <source>
        <dbReference type="Proteomes" id="UP000051887"/>
    </source>
</evidence>
<dbReference type="Proteomes" id="UP000051086">
    <property type="component" value="Unassembled WGS sequence"/>
</dbReference>
<dbReference type="PROSITE" id="PS51128">
    <property type="entry name" value="ZF_DKSA_2"/>
    <property type="match status" value="1"/>
</dbReference>
<evidence type="ECO:0000256" key="1">
    <source>
        <dbReference type="ARBA" id="ARBA00022723"/>
    </source>
</evidence>
<gene>
    <name evidence="7" type="ORF">TL5118_03662</name>
    <name evidence="8" type="ORF">TL5120_02902</name>
</gene>
<protein>
    <submittedName>
        <fullName evidence="8">Regulatory protein, yteA family</fullName>
    </submittedName>
</protein>
<keyword evidence="3" id="KW-0862">Zinc</keyword>
<evidence type="ECO:0000256" key="4">
    <source>
        <dbReference type="PROSITE-ProRule" id="PRU00510"/>
    </source>
</evidence>
<dbReference type="EMBL" id="CYSB01000040">
    <property type="protein sequence ID" value="CUH69692.1"/>
    <property type="molecule type" value="Genomic_DNA"/>
</dbReference>
<evidence type="ECO:0000313" key="7">
    <source>
        <dbReference type="EMBL" id="CUH69692.1"/>
    </source>
</evidence>
<proteinExistence type="predicted"/>
<dbReference type="GO" id="GO:0008270">
    <property type="term" value="F:zinc ion binding"/>
    <property type="evidence" value="ECO:0007669"/>
    <property type="project" value="UniProtKB-KW"/>
</dbReference>
<dbReference type="PANTHER" id="PTHR33823:SF4">
    <property type="entry name" value="GENERAL STRESS PROTEIN 16O"/>
    <property type="match status" value="1"/>
</dbReference>
<reference evidence="7 9" key="1">
    <citation type="submission" date="2015-09" db="EMBL/GenBank/DDBJ databases">
        <authorList>
            <person name="Rodrigo-Torres L."/>
            <person name="Arahal D.R."/>
        </authorList>
    </citation>
    <scope>NUCLEOTIDE SEQUENCE [LARGE SCALE GENOMIC DNA]</scope>
    <source>
        <strain evidence="7 9">CECT 5118</strain>
    </source>
</reference>
<evidence type="ECO:0000313" key="9">
    <source>
        <dbReference type="Proteomes" id="UP000051086"/>
    </source>
</evidence>
<feature type="domain" description="DnaK suppressor protein-like N-terminal" evidence="6">
    <location>
        <begin position="11"/>
        <end position="71"/>
    </location>
</feature>
<evidence type="ECO:0000256" key="2">
    <source>
        <dbReference type="ARBA" id="ARBA00022771"/>
    </source>
</evidence>
<dbReference type="AlphaFoldDB" id="A0A0P1GEJ4"/>
<dbReference type="InterPro" id="IPR048487">
    <property type="entry name" value="DksA-like_N"/>
</dbReference>
<dbReference type="EMBL" id="CYSC01000035">
    <property type="protein sequence ID" value="CUH73095.1"/>
    <property type="molecule type" value="Genomic_DNA"/>
</dbReference>
<dbReference type="PANTHER" id="PTHR33823">
    <property type="entry name" value="RNA POLYMERASE-BINDING TRANSCRIPTION FACTOR DKSA-RELATED"/>
    <property type="match status" value="1"/>
</dbReference>
<evidence type="ECO:0000313" key="8">
    <source>
        <dbReference type="EMBL" id="CUH73095.1"/>
    </source>
</evidence>
<reference evidence="8 10" key="2">
    <citation type="submission" date="2015-09" db="EMBL/GenBank/DDBJ databases">
        <authorList>
            <consortium name="Swine Surveillance"/>
        </authorList>
    </citation>
    <scope>NUCLEOTIDE SEQUENCE [LARGE SCALE GENOMIC DNA]</scope>
    <source>
        <strain evidence="8 10">5120</strain>
    </source>
</reference>
<organism evidence="8 10">
    <name type="scientific">Thalassovita autumnalis</name>
    <dbReference type="NCBI Taxonomy" id="2072972"/>
    <lineage>
        <taxon>Bacteria</taxon>
        <taxon>Pseudomonadati</taxon>
        <taxon>Pseudomonadota</taxon>
        <taxon>Alphaproteobacteria</taxon>
        <taxon>Rhodobacterales</taxon>
        <taxon>Roseobacteraceae</taxon>
        <taxon>Thalassovita</taxon>
    </lineage>
</organism>
<dbReference type="Pfam" id="PF21173">
    <property type="entry name" value="DksA-like_N"/>
    <property type="match status" value="1"/>
</dbReference>
<dbReference type="SUPFAM" id="SSF57716">
    <property type="entry name" value="Glucocorticoid receptor-like (DNA-binding domain)"/>
    <property type="match status" value="1"/>
</dbReference>
<evidence type="ECO:0000259" key="6">
    <source>
        <dbReference type="Pfam" id="PF21173"/>
    </source>
</evidence>
<dbReference type="Gene3D" id="1.20.120.910">
    <property type="entry name" value="DksA, coiled-coil domain"/>
    <property type="match status" value="1"/>
</dbReference>
<evidence type="ECO:0000259" key="5">
    <source>
        <dbReference type="Pfam" id="PF01258"/>
    </source>
</evidence>